<feature type="domain" description="Radical SAM core" evidence="6">
    <location>
        <begin position="58"/>
        <end position="188"/>
    </location>
</feature>
<evidence type="ECO:0000256" key="3">
    <source>
        <dbReference type="ARBA" id="ARBA00023004"/>
    </source>
</evidence>
<dbReference type="PANTHER" id="PTHR43075:SF1">
    <property type="entry name" value="FORMATE LYASE ACTIVATING ENZYME, PUTATIVE (AFU_ORTHOLOGUE AFUA_2G15630)-RELATED"/>
    <property type="match status" value="1"/>
</dbReference>
<dbReference type="SUPFAM" id="SSF102114">
    <property type="entry name" value="Radical SAM enzymes"/>
    <property type="match status" value="1"/>
</dbReference>
<dbReference type="InterPro" id="IPR058240">
    <property type="entry name" value="rSAM_sf"/>
</dbReference>
<feature type="binding site" evidence="5">
    <location>
        <position position="62"/>
    </location>
    <ligand>
        <name>[4Fe-4S] cluster</name>
        <dbReference type="ChEBI" id="CHEBI:49883"/>
        <note>4Fe-4S-S-AdoMet</note>
    </ligand>
</feature>
<evidence type="ECO:0000313" key="7">
    <source>
        <dbReference type="EMBL" id="VYS74855.1"/>
    </source>
</evidence>
<comment type="cofactor">
    <cofactor evidence="5">
        <name>[4Fe-4S] cluster</name>
        <dbReference type="ChEBI" id="CHEBI:49883"/>
    </cofactor>
    <text evidence="5">Binds 1 [4Fe-4S] cluster. The cluster is coordinated with 3 cysteines and an exchangeable S-adenosyl-L-methionine.</text>
</comment>
<evidence type="ECO:0000256" key="2">
    <source>
        <dbReference type="ARBA" id="ARBA00022723"/>
    </source>
</evidence>
<proteinExistence type="predicted"/>
<dbReference type="Pfam" id="PF04055">
    <property type="entry name" value="Radical_SAM"/>
    <property type="match status" value="1"/>
</dbReference>
<feature type="binding site" evidence="5">
    <location>
        <position position="66"/>
    </location>
    <ligand>
        <name>[4Fe-4S] cluster</name>
        <dbReference type="ChEBI" id="CHEBI:49883"/>
        <note>4Fe-4S-S-AdoMet</note>
    </ligand>
</feature>
<evidence type="ECO:0000256" key="5">
    <source>
        <dbReference type="PIRSR" id="PIRSR004869-50"/>
    </source>
</evidence>
<dbReference type="InterPro" id="IPR040085">
    <property type="entry name" value="MJ0674-like"/>
</dbReference>
<dbReference type="AlphaFoldDB" id="A0A6N2R4D0"/>
<keyword evidence="3 5" id="KW-0408">Iron</keyword>
<evidence type="ECO:0000256" key="4">
    <source>
        <dbReference type="ARBA" id="ARBA00023014"/>
    </source>
</evidence>
<dbReference type="GO" id="GO:0003824">
    <property type="term" value="F:catalytic activity"/>
    <property type="evidence" value="ECO:0007669"/>
    <property type="project" value="InterPro"/>
</dbReference>
<dbReference type="PIRSF" id="PIRSF004869">
    <property type="entry name" value="PflX_prd"/>
    <property type="match status" value="1"/>
</dbReference>
<keyword evidence="4 5" id="KW-0411">Iron-sulfur</keyword>
<reference evidence="7" key="1">
    <citation type="submission" date="2019-11" db="EMBL/GenBank/DDBJ databases">
        <authorList>
            <person name="Feng L."/>
        </authorList>
    </citation>
    <scope>NUCLEOTIDE SEQUENCE</scope>
    <source>
        <strain evidence="7">BgluceraseaLFYP119</strain>
    </source>
</reference>
<dbReference type="RefSeq" id="WP_156352371.1">
    <property type="nucleotide sequence ID" value="NZ_CACRST010000006.1"/>
</dbReference>
<organism evidence="7">
    <name type="scientific">Blautia glucerasea</name>
    <dbReference type="NCBI Taxonomy" id="536633"/>
    <lineage>
        <taxon>Bacteria</taxon>
        <taxon>Bacillati</taxon>
        <taxon>Bacillota</taxon>
        <taxon>Clostridia</taxon>
        <taxon>Lachnospirales</taxon>
        <taxon>Lachnospiraceae</taxon>
        <taxon>Blautia</taxon>
    </lineage>
</organism>
<dbReference type="SFLD" id="SFLDG01099">
    <property type="entry name" value="Uncharacterised_Radical_SAM_Su"/>
    <property type="match status" value="1"/>
</dbReference>
<dbReference type="InterPro" id="IPR007197">
    <property type="entry name" value="rSAM"/>
</dbReference>
<dbReference type="GO" id="GO:0051536">
    <property type="term" value="F:iron-sulfur cluster binding"/>
    <property type="evidence" value="ECO:0007669"/>
    <property type="project" value="UniProtKB-KW"/>
</dbReference>
<sequence>MDVLSRCTLCPRNCKVNRADGEKGVCGATGRRILAARAALHMWEEPCISGNRGSGAVFFSGCPLRCVYCQNYDIARTQVGMEISEERLGEIFLELKEKGAANINLVTPTHYTPQIIRAVKRARKEGMSLPVVYNCSGYEKVETLKMLEGIVDIYLTDFKYMEKQWAEKYSKAPDYPERAKEALAEMVRQTGRAVFDSEGMMKSGVIVRHLLLPGHVKNAKAVVKYVFETYGDQVYLSLMNQYTPLPQVKKDFPELNRKVTKKEYERLLSYTLDLGVENAFIQEGETAKESFIPMFDYEGLRR</sequence>
<dbReference type="InterPro" id="IPR013785">
    <property type="entry name" value="Aldolase_TIM"/>
</dbReference>
<dbReference type="InterPro" id="IPR016431">
    <property type="entry name" value="Pyrv-formate_lyase-activ_prd"/>
</dbReference>
<keyword evidence="1 5" id="KW-0949">S-adenosyl-L-methionine</keyword>
<dbReference type="PANTHER" id="PTHR43075">
    <property type="entry name" value="FORMATE LYASE ACTIVATING ENZYME, PUTATIVE (AFU_ORTHOLOGUE AFUA_2G15630)-RELATED"/>
    <property type="match status" value="1"/>
</dbReference>
<feature type="binding site" evidence="5">
    <location>
        <position position="69"/>
    </location>
    <ligand>
        <name>[4Fe-4S] cluster</name>
        <dbReference type="ChEBI" id="CHEBI:49883"/>
        <note>4Fe-4S-S-AdoMet</note>
    </ligand>
</feature>
<evidence type="ECO:0000259" key="6">
    <source>
        <dbReference type="Pfam" id="PF04055"/>
    </source>
</evidence>
<dbReference type="EMBL" id="CACRST010000006">
    <property type="protein sequence ID" value="VYS74855.1"/>
    <property type="molecule type" value="Genomic_DNA"/>
</dbReference>
<accession>A0A6N2R4D0</accession>
<dbReference type="Gene3D" id="3.20.20.70">
    <property type="entry name" value="Aldolase class I"/>
    <property type="match status" value="1"/>
</dbReference>
<name>A0A6N2R4D0_9FIRM</name>
<dbReference type="CDD" id="cd01335">
    <property type="entry name" value="Radical_SAM"/>
    <property type="match status" value="1"/>
</dbReference>
<dbReference type="GO" id="GO:0046872">
    <property type="term" value="F:metal ion binding"/>
    <property type="evidence" value="ECO:0007669"/>
    <property type="project" value="UniProtKB-KW"/>
</dbReference>
<gene>
    <name evidence="7" type="ORF">BGLFYP119_00417</name>
</gene>
<protein>
    <submittedName>
        <fullName evidence="7">Radical SAM superfamily protein</fullName>
    </submittedName>
</protein>
<dbReference type="SFLD" id="SFLDS00029">
    <property type="entry name" value="Radical_SAM"/>
    <property type="match status" value="1"/>
</dbReference>
<keyword evidence="2 5" id="KW-0479">Metal-binding</keyword>
<evidence type="ECO:0000256" key="1">
    <source>
        <dbReference type="ARBA" id="ARBA00022691"/>
    </source>
</evidence>